<dbReference type="InterPro" id="IPR013216">
    <property type="entry name" value="Methyltransf_11"/>
</dbReference>
<evidence type="ECO:0000313" key="2">
    <source>
        <dbReference type="EMBL" id="MBK1646260.1"/>
    </source>
</evidence>
<protein>
    <submittedName>
        <fullName evidence="2">SAM-dependent methyltransferase</fullName>
    </submittedName>
</protein>
<sequence length="254" mass="28148">MTARMAPGSSLAGLQDWYRSPLGTEVAALESACVQHLLSDTFGYYLVQIGVTESFRDALASSRIRHRILMPCERPSGSQGCEIVARPHRLPLATDAIDAILLPHTLDYAPEPQVVLREVERVLIPEGRVIILGFNALSAWGLVALLRRRAGRMPWCGRFSTAYRIAGALSLLGFDIERREHIMFRPPLRRALGPNCALFDTLGRRLWPILGGVYVIRAVKRVSTLTPLRPAWGKRRALLPGGAVEPTTRESTHV</sequence>
<evidence type="ECO:0000313" key="3">
    <source>
        <dbReference type="Proteomes" id="UP001138802"/>
    </source>
</evidence>
<dbReference type="SUPFAM" id="SSF53335">
    <property type="entry name" value="S-adenosyl-L-methionine-dependent methyltransferases"/>
    <property type="match status" value="1"/>
</dbReference>
<dbReference type="GO" id="GO:0032259">
    <property type="term" value="P:methylation"/>
    <property type="evidence" value="ECO:0007669"/>
    <property type="project" value="UniProtKB-KW"/>
</dbReference>
<dbReference type="GO" id="GO:0008757">
    <property type="term" value="F:S-adenosylmethionine-dependent methyltransferase activity"/>
    <property type="evidence" value="ECO:0007669"/>
    <property type="project" value="InterPro"/>
</dbReference>
<keyword evidence="2" id="KW-0808">Transferase</keyword>
<gene>
    <name evidence="2" type="ORF">CKO25_16730</name>
</gene>
<organism evidence="2 3">
    <name type="scientific">Thiocapsa imhoffii</name>
    <dbReference type="NCBI Taxonomy" id="382777"/>
    <lineage>
        <taxon>Bacteria</taxon>
        <taxon>Pseudomonadati</taxon>
        <taxon>Pseudomonadota</taxon>
        <taxon>Gammaproteobacteria</taxon>
        <taxon>Chromatiales</taxon>
        <taxon>Chromatiaceae</taxon>
        <taxon>Thiocapsa</taxon>
    </lineage>
</organism>
<evidence type="ECO:0000259" key="1">
    <source>
        <dbReference type="Pfam" id="PF08241"/>
    </source>
</evidence>
<dbReference type="Pfam" id="PF08241">
    <property type="entry name" value="Methyltransf_11"/>
    <property type="match status" value="1"/>
</dbReference>
<dbReference type="AlphaFoldDB" id="A0A9X0WKT5"/>
<dbReference type="Gene3D" id="3.40.50.150">
    <property type="entry name" value="Vaccinia Virus protein VP39"/>
    <property type="match status" value="1"/>
</dbReference>
<name>A0A9X0WKT5_9GAMM</name>
<feature type="domain" description="Methyltransferase type 11" evidence="1">
    <location>
        <begin position="83"/>
        <end position="131"/>
    </location>
</feature>
<reference evidence="2 3" key="1">
    <citation type="journal article" date="2020" name="Microorganisms">
        <title>Osmotic Adaptation and Compatible Solute Biosynthesis of Phototrophic Bacteria as Revealed from Genome Analyses.</title>
        <authorList>
            <person name="Imhoff J.F."/>
            <person name="Rahn T."/>
            <person name="Kunzel S."/>
            <person name="Keller A."/>
            <person name="Neulinger S.C."/>
        </authorList>
    </citation>
    <scope>NUCLEOTIDE SEQUENCE [LARGE SCALE GENOMIC DNA]</scope>
    <source>
        <strain evidence="2 3">DSM 21303</strain>
    </source>
</reference>
<dbReference type="InterPro" id="IPR029063">
    <property type="entry name" value="SAM-dependent_MTases_sf"/>
</dbReference>
<proteinExistence type="predicted"/>
<keyword evidence="2" id="KW-0489">Methyltransferase</keyword>
<keyword evidence="3" id="KW-1185">Reference proteome</keyword>
<comment type="caution">
    <text evidence="2">The sequence shown here is derived from an EMBL/GenBank/DDBJ whole genome shotgun (WGS) entry which is preliminary data.</text>
</comment>
<dbReference type="Proteomes" id="UP001138802">
    <property type="component" value="Unassembled WGS sequence"/>
</dbReference>
<accession>A0A9X0WKT5</accession>
<dbReference type="RefSeq" id="WP_200389071.1">
    <property type="nucleotide sequence ID" value="NZ_NRSD01000022.1"/>
</dbReference>
<dbReference type="EMBL" id="NRSD01000022">
    <property type="protein sequence ID" value="MBK1646260.1"/>
    <property type="molecule type" value="Genomic_DNA"/>
</dbReference>